<keyword evidence="5 7" id="KW-1133">Transmembrane helix</keyword>
<dbReference type="RefSeq" id="WP_077849513.1">
    <property type="nucleotide sequence ID" value="NZ_LZZM01000218.1"/>
</dbReference>
<dbReference type="PANTHER" id="PTHR30487">
    <property type="entry name" value="TYPE 4 PREPILIN-LIKE PROTEINS LEADER PEPTIDE-PROCESSING ENZYME"/>
    <property type="match status" value="1"/>
</dbReference>
<dbReference type="OrthoDB" id="9789291at2"/>
<dbReference type="GO" id="GO:0005886">
    <property type="term" value="C:plasma membrane"/>
    <property type="evidence" value="ECO:0007669"/>
    <property type="project" value="UniProtKB-SubCell"/>
</dbReference>
<evidence type="ECO:0000256" key="7">
    <source>
        <dbReference type="SAM" id="Phobius"/>
    </source>
</evidence>
<sequence>MDYIIVVILGLVVGSFLNVCIYRIPREESIIYPPSHCGSCNRKLKSLDLFPIFSYVFLKGKCRYCKEKISIRYPLIESLNGILYLIIYLKFGLTILSLKYCILASILIVIGIIDLKTQFVYTSTTIFAGFIGMIFIIAQALSDKTISIDFIFGGLIGFGIIGLIVSITHGMGEGDIEIAAFCGLFLGVKLILLNLFIAIIFGGITGIIVLLLKLKGARDKIAFGPFIGIGTIVSMLYGNELIQMYLKFFQ</sequence>
<dbReference type="InterPro" id="IPR050882">
    <property type="entry name" value="Prepilin_peptidase/N-MTase"/>
</dbReference>
<feature type="transmembrane region" description="Helical" evidence="7">
    <location>
        <begin position="223"/>
        <end position="246"/>
    </location>
</feature>
<dbReference type="Proteomes" id="UP000190890">
    <property type="component" value="Unassembled WGS sequence"/>
</dbReference>
<evidence type="ECO:0000256" key="3">
    <source>
        <dbReference type="ARBA" id="ARBA00022475"/>
    </source>
</evidence>
<protein>
    <submittedName>
        <fullName evidence="10">Type 4 prepilin-like protein leader peptide-processing enzyme</fullName>
    </submittedName>
</protein>
<dbReference type="AlphaFoldDB" id="A0A1S8T6Y2"/>
<feature type="domain" description="Prepilin peptidase A24 N-terminal" evidence="9">
    <location>
        <begin position="8"/>
        <end position="91"/>
    </location>
</feature>
<evidence type="ECO:0000256" key="2">
    <source>
        <dbReference type="ARBA" id="ARBA00005801"/>
    </source>
</evidence>
<feature type="transmembrane region" description="Helical" evidence="7">
    <location>
        <begin position="82"/>
        <end position="113"/>
    </location>
</feature>
<evidence type="ECO:0000259" key="8">
    <source>
        <dbReference type="Pfam" id="PF01478"/>
    </source>
</evidence>
<evidence type="ECO:0000256" key="4">
    <source>
        <dbReference type="ARBA" id="ARBA00022692"/>
    </source>
</evidence>
<feature type="transmembrane region" description="Helical" evidence="7">
    <location>
        <begin position="150"/>
        <end position="172"/>
    </location>
</feature>
<evidence type="ECO:0000256" key="6">
    <source>
        <dbReference type="ARBA" id="ARBA00023136"/>
    </source>
</evidence>
<name>A0A1S8T6Y2_9CLOT</name>
<keyword evidence="3" id="KW-1003">Cell membrane</keyword>
<dbReference type="InterPro" id="IPR010627">
    <property type="entry name" value="Prepilin_pept_A24_N"/>
</dbReference>
<comment type="caution">
    <text evidence="10">The sequence shown here is derived from an EMBL/GenBank/DDBJ whole genome shotgun (WGS) entry which is preliminary data.</text>
</comment>
<organism evidence="10 11">
    <name type="scientific">Clostridium puniceum</name>
    <dbReference type="NCBI Taxonomy" id="29367"/>
    <lineage>
        <taxon>Bacteria</taxon>
        <taxon>Bacillati</taxon>
        <taxon>Bacillota</taxon>
        <taxon>Clostridia</taxon>
        <taxon>Eubacteriales</taxon>
        <taxon>Clostridiaceae</taxon>
        <taxon>Clostridium</taxon>
    </lineage>
</organism>
<evidence type="ECO:0000259" key="9">
    <source>
        <dbReference type="Pfam" id="PF06750"/>
    </source>
</evidence>
<evidence type="ECO:0000256" key="1">
    <source>
        <dbReference type="ARBA" id="ARBA00004651"/>
    </source>
</evidence>
<comment type="similarity">
    <text evidence="2">Belongs to the peptidase A24 family.</text>
</comment>
<gene>
    <name evidence="10" type="primary">comC_2</name>
    <name evidence="10" type="ORF">CLPUN_45900</name>
</gene>
<dbReference type="STRING" id="29367.CLPUN_45900"/>
<dbReference type="PANTHER" id="PTHR30487:SF0">
    <property type="entry name" value="PREPILIN LEADER PEPTIDASE_N-METHYLTRANSFERASE-RELATED"/>
    <property type="match status" value="1"/>
</dbReference>
<evidence type="ECO:0000313" key="10">
    <source>
        <dbReference type="EMBL" id="OOM73389.1"/>
    </source>
</evidence>
<dbReference type="InterPro" id="IPR000045">
    <property type="entry name" value="Prepilin_IV_endopep_pep"/>
</dbReference>
<proteinExistence type="inferred from homology"/>
<accession>A0A1S8T6Y2</accession>
<keyword evidence="11" id="KW-1185">Reference proteome</keyword>
<evidence type="ECO:0000313" key="11">
    <source>
        <dbReference type="Proteomes" id="UP000190890"/>
    </source>
</evidence>
<dbReference type="Gene3D" id="1.20.120.1220">
    <property type="match status" value="1"/>
</dbReference>
<feature type="transmembrane region" description="Helical" evidence="7">
    <location>
        <begin position="6"/>
        <end position="24"/>
    </location>
</feature>
<reference evidence="10 11" key="1">
    <citation type="submission" date="2016-05" db="EMBL/GenBank/DDBJ databases">
        <title>Microbial solvent formation.</title>
        <authorList>
            <person name="Poehlein A."/>
            <person name="Montoya Solano J.D."/>
            <person name="Flitsch S."/>
            <person name="Krabben P."/>
            <person name="Duerre P."/>
            <person name="Daniel R."/>
        </authorList>
    </citation>
    <scope>NUCLEOTIDE SEQUENCE [LARGE SCALE GENOMIC DNA]</scope>
    <source>
        <strain evidence="10 11">DSM 2619</strain>
    </source>
</reference>
<keyword evidence="6 7" id="KW-0472">Membrane</keyword>
<feature type="transmembrane region" description="Helical" evidence="7">
    <location>
        <begin position="178"/>
        <end position="211"/>
    </location>
</feature>
<dbReference type="Pfam" id="PF01478">
    <property type="entry name" value="Peptidase_A24"/>
    <property type="match status" value="1"/>
</dbReference>
<comment type="subcellular location">
    <subcellularLocation>
        <location evidence="1">Cell membrane</location>
        <topology evidence="1">Multi-pass membrane protein</topology>
    </subcellularLocation>
</comment>
<dbReference type="EMBL" id="LZZM01000218">
    <property type="protein sequence ID" value="OOM73389.1"/>
    <property type="molecule type" value="Genomic_DNA"/>
</dbReference>
<dbReference type="Pfam" id="PF06750">
    <property type="entry name" value="A24_N_bact"/>
    <property type="match status" value="1"/>
</dbReference>
<dbReference type="GO" id="GO:0004190">
    <property type="term" value="F:aspartic-type endopeptidase activity"/>
    <property type="evidence" value="ECO:0007669"/>
    <property type="project" value="InterPro"/>
</dbReference>
<feature type="transmembrane region" description="Helical" evidence="7">
    <location>
        <begin position="119"/>
        <end position="138"/>
    </location>
</feature>
<dbReference type="GO" id="GO:0006465">
    <property type="term" value="P:signal peptide processing"/>
    <property type="evidence" value="ECO:0007669"/>
    <property type="project" value="TreeGrafter"/>
</dbReference>
<evidence type="ECO:0000256" key="5">
    <source>
        <dbReference type="ARBA" id="ARBA00022989"/>
    </source>
</evidence>
<keyword evidence="4 7" id="KW-0812">Transmembrane</keyword>
<feature type="domain" description="Prepilin type IV endopeptidase peptidase" evidence="8">
    <location>
        <begin position="101"/>
        <end position="207"/>
    </location>
</feature>